<dbReference type="Proteomes" id="UP000297951">
    <property type="component" value="Unassembled WGS sequence"/>
</dbReference>
<reference evidence="1 2" key="1">
    <citation type="submission" date="2019-03" db="EMBL/GenBank/DDBJ databases">
        <title>Diversity of the mouse oral microbiome.</title>
        <authorList>
            <person name="Joseph S."/>
            <person name="Aduse-Opoku J."/>
            <person name="Curtis M."/>
            <person name="Wade W."/>
            <person name="Hashim A."/>
        </authorList>
    </citation>
    <scope>NUCLEOTIDE SEQUENCE [LARGE SCALE GENOMIC DNA]</scope>
    <source>
        <strain evidence="2">irhom_31</strain>
    </source>
</reference>
<accession>A0A4Y9F501</accession>
<sequence>MSITHYLDINALLGDTFGQWLTAQGATFENAQDLTEETVIAQEWATPAPYGYQKPVARRTLTANNVTIDGELYPSITFTLGLMDLIDAAITKQPVAPASGYPLNFHSGQ</sequence>
<organism evidence="1 2">
    <name type="scientific">Rothia nasimurium</name>
    <dbReference type="NCBI Taxonomy" id="85336"/>
    <lineage>
        <taxon>Bacteria</taxon>
        <taxon>Bacillati</taxon>
        <taxon>Actinomycetota</taxon>
        <taxon>Actinomycetes</taxon>
        <taxon>Micrococcales</taxon>
        <taxon>Micrococcaceae</taxon>
        <taxon>Rothia</taxon>
    </lineage>
</organism>
<dbReference type="EMBL" id="SPQC01000009">
    <property type="protein sequence ID" value="TFU23269.1"/>
    <property type="molecule type" value="Genomic_DNA"/>
</dbReference>
<gene>
    <name evidence="1" type="ORF">E4U03_03850</name>
</gene>
<dbReference type="AlphaFoldDB" id="A0A4Y9F501"/>
<evidence type="ECO:0000313" key="2">
    <source>
        <dbReference type="Proteomes" id="UP000297951"/>
    </source>
</evidence>
<dbReference type="RefSeq" id="WP_135011674.1">
    <property type="nucleotide sequence ID" value="NZ_JADGLK010000009.1"/>
</dbReference>
<proteinExistence type="predicted"/>
<name>A0A4Y9F501_9MICC</name>
<comment type="caution">
    <text evidence="1">The sequence shown here is derived from an EMBL/GenBank/DDBJ whole genome shotgun (WGS) entry which is preliminary data.</text>
</comment>
<protein>
    <submittedName>
        <fullName evidence="1">Uncharacterized protein</fullName>
    </submittedName>
</protein>
<evidence type="ECO:0000313" key="1">
    <source>
        <dbReference type="EMBL" id="TFU23269.1"/>
    </source>
</evidence>